<dbReference type="RefSeq" id="XP_001019159.1">
    <property type="nucleotide sequence ID" value="XM_001019159.1"/>
</dbReference>
<evidence type="ECO:0000313" key="2">
    <source>
        <dbReference type="Proteomes" id="UP000009168"/>
    </source>
</evidence>
<proteinExistence type="predicted"/>
<name>Q23QH4_TETTS</name>
<dbReference type="InParanoid" id="Q23QH4"/>
<keyword evidence="2" id="KW-1185">Reference proteome</keyword>
<organism evidence="1 2">
    <name type="scientific">Tetrahymena thermophila (strain SB210)</name>
    <dbReference type="NCBI Taxonomy" id="312017"/>
    <lineage>
        <taxon>Eukaryota</taxon>
        <taxon>Sar</taxon>
        <taxon>Alveolata</taxon>
        <taxon>Ciliophora</taxon>
        <taxon>Intramacronucleata</taxon>
        <taxon>Oligohymenophorea</taxon>
        <taxon>Hymenostomatida</taxon>
        <taxon>Tetrahymenina</taxon>
        <taxon>Tetrahymenidae</taxon>
        <taxon>Tetrahymena</taxon>
    </lineage>
</organism>
<dbReference type="Gene3D" id="3.40.50.300">
    <property type="entry name" value="P-loop containing nucleotide triphosphate hydrolases"/>
    <property type="match status" value="1"/>
</dbReference>
<accession>Q23QH4</accession>
<dbReference type="HOGENOM" id="CLU_714752_0_0_1"/>
<dbReference type="AlphaFoldDB" id="Q23QH4"/>
<dbReference type="KEGG" id="tet:TTHERM_00257040"/>
<gene>
    <name evidence="1" type="ORF">TTHERM_00257040</name>
</gene>
<dbReference type="GeneID" id="7842295"/>
<dbReference type="EMBL" id="GG662647">
    <property type="protein sequence ID" value="EAR98914.1"/>
    <property type="molecule type" value="Genomic_DNA"/>
</dbReference>
<reference evidence="2" key="1">
    <citation type="journal article" date="2006" name="PLoS Biol.">
        <title>Macronuclear genome sequence of the ciliate Tetrahymena thermophila, a model eukaryote.</title>
        <authorList>
            <person name="Eisen J.A."/>
            <person name="Coyne R.S."/>
            <person name="Wu M."/>
            <person name="Wu D."/>
            <person name="Thiagarajan M."/>
            <person name="Wortman J.R."/>
            <person name="Badger J.H."/>
            <person name="Ren Q."/>
            <person name="Amedeo P."/>
            <person name="Jones K.M."/>
            <person name="Tallon L.J."/>
            <person name="Delcher A.L."/>
            <person name="Salzberg S.L."/>
            <person name="Silva J.C."/>
            <person name="Haas B.J."/>
            <person name="Majoros W.H."/>
            <person name="Farzad M."/>
            <person name="Carlton J.M."/>
            <person name="Smith R.K. Jr."/>
            <person name="Garg J."/>
            <person name="Pearlman R.E."/>
            <person name="Karrer K.M."/>
            <person name="Sun L."/>
            <person name="Manning G."/>
            <person name="Elde N.C."/>
            <person name="Turkewitz A.P."/>
            <person name="Asai D.J."/>
            <person name="Wilkes D.E."/>
            <person name="Wang Y."/>
            <person name="Cai H."/>
            <person name="Collins K."/>
            <person name="Stewart B.A."/>
            <person name="Lee S.R."/>
            <person name="Wilamowska K."/>
            <person name="Weinberg Z."/>
            <person name="Ruzzo W.L."/>
            <person name="Wloga D."/>
            <person name="Gaertig J."/>
            <person name="Frankel J."/>
            <person name="Tsao C.-C."/>
            <person name="Gorovsky M.A."/>
            <person name="Keeling P.J."/>
            <person name="Waller R.F."/>
            <person name="Patron N.J."/>
            <person name="Cherry J.M."/>
            <person name="Stover N.A."/>
            <person name="Krieger C.J."/>
            <person name="del Toro C."/>
            <person name="Ryder H.F."/>
            <person name="Williamson S.C."/>
            <person name="Barbeau R.A."/>
            <person name="Hamilton E.P."/>
            <person name="Orias E."/>
        </authorList>
    </citation>
    <scope>NUCLEOTIDE SEQUENCE [LARGE SCALE GENOMIC DNA]</scope>
    <source>
        <strain evidence="2">SB210</strain>
    </source>
</reference>
<dbReference type="Proteomes" id="UP000009168">
    <property type="component" value="Unassembled WGS sequence"/>
</dbReference>
<dbReference type="InterPro" id="IPR027417">
    <property type="entry name" value="P-loop_NTPase"/>
</dbReference>
<protein>
    <submittedName>
        <fullName evidence="1">Uncharacterized protein</fullName>
    </submittedName>
</protein>
<sequence>MRRGQFNFYDQRNTNQNLFLSSQNQNLTLSSYQISFNLSDYLLLNTLKNGNQSEIIISDIISSFTNCVKQQTSNKRNVVFIIGNTGAGKTTLAAFLSGINLVVEQNELNQSIINYQQNNQFQRKIGLNVLQSETSFPMSLRAALLTFILIAQDFKTLNKLKLISQTRFLFIIFNNGSLLECKGLSSERCQPYKQQIQYLISMTRDTTFDISKNLLIVISKTTKDNITFYQDKLRKVFQELSGNSKFIQQLNETKYFNASYQEFFRNLQKTKIITFPSPPKDKNYQIYITAKQIIEQSLNSMQGTLHVNWVVFGATYHKINKNKGSFLPNGKAALAGESQRFHKGFFVEALKYYMLQCQSNKNKQSNMVNNTTYSSIFMEGFSIPQVI</sequence>
<evidence type="ECO:0000313" key="1">
    <source>
        <dbReference type="EMBL" id="EAR98914.1"/>
    </source>
</evidence>
<dbReference type="SUPFAM" id="SSF52540">
    <property type="entry name" value="P-loop containing nucleoside triphosphate hydrolases"/>
    <property type="match status" value="1"/>
</dbReference>
<dbReference type="OrthoDB" id="310514at2759"/>